<dbReference type="PANTHER" id="PTHR48043:SF159">
    <property type="entry name" value="EG:EG0003.4 PROTEIN-RELATED"/>
    <property type="match status" value="1"/>
</dbReference>
<evidence type="ECO:0000313" key="6">
    <source>
        <dbReference type="Proteomes" id="UP000694843"/>
    </source>
</evidence>
<gene>
    <name evidence="7" type="primary">LOC108682312</name>
</gene>
<evidence type="ECO:0000313" key="7">
    <source>
        <dbReference type="RefSeq" id="XP_018026939.1"/>
    </source>
</evidence>
<dbReference type="GeneID" id="108682312"/>
<dbReference type="Pfam" id="PF00201">
    <property type="entry name" value="UDPGT"/>
    <property type="match status" value="1"/>
</dbReference>
<keyword evidence="2" id="KW-0328">Glycosyltransferase</keyword>
<dbReference type="InterPro" id="IPR002213">
    <property type="entry name" value="UDP_glucos_trans"/>
</dbReference>
<keyword evidence="6" id="KW-1185">Reference proteome</keyword>
<dbReference type="OMA" id="RTEKCAV"/>
<reference evidence="7" key="1">
    <citation type="submission" date="2025-08" db="UniProtKB">
        <authorList>
            <consortium name="RefSeq"/>
        </authorList>
    </citation>
    <scope>IDENTIFICATION</scope>
    <source>
        <tissue evidence="7">Whole organism</tissue>
    </source>
</reference>
<feature type="signal peptide" evidence="5">
    <location>
        <begin position="1"/>
        <end position="20"/>
    </location>
</feature>
<keyword evidence="4" id="KW-0812">Transmembrane</keyword>
<keyword evidence="4" id="KW-0472">Membrane</keyword>
<feature type="chain" id="PRO_5034161060" evidence="5">
    <location>
        <begin position="21"/>
        <end position="156"/>
    </location>
</feature>
<feature type="transmembrane region" description="Helical" evidence="4">
    <location>
        <begin position="87"/>
        <end position="108"/>
    </location>
</feature>
<accession>A0A8B7PL77</accession>
<dbReference type="OrthoDB" id="5835829at2759"/>
<dbReference type="Proteomes" id="UP000694843">
    <property type="component" value="Unplaced"/>
</dbReference>
<keyword evidence="5" id="KW-0732">Signal</keyword>
<evidence type="ECO:0000256" key="2">
    <source>
        <dbReference type="ARBA" id="ARBA00022676"/>
    </source>
</evidence>
<evidence type="ECO:0000256" key="1">
    <source>
        <dbReference type="ARBA" id="ARBA00009995"/>
    </source>
</evidence>
<keyword evidence="4" id="KW-1133">Transmembrane helix</keyword>
<name>A0A8B7PL77_HYAAZ</name>
<evidence type="ECO:0000256" key="4">
    <source>
        <dbReference type="SAM" id="Phobius"/>
    </source>
</evidence>
<evidence type="ECO:0000256" key="3">
    <source>
        <dbReference type="ARBA" id="ARBA00022679"/>
    </source>
</evidence>
<proteinExistence type="inferred from homology"/>
<dbReference type="KEGG" id="hazt:108682312"/>
<dbReference type="SUPFAM" id="SSF53756">
    <property type="entry name" value="UDP-Glycosyltransferase/glycogen phosphorylase"/>
    <property type="match status" value="1"/>
</dbReference>
<protein>
    <submittedName>
        <fullName evidence="7">UDP-glucuronosyltransferase 2B14-like</fullName>
    </submittedName>
</protein>
<keyword evidence="3" id="KW-0808">Transferase</keyword>
<dbReference type="GO" id="GO:0008194">
    <property type="term" value="F:UDP-glycosyltransferase activity"/>
    <property type="evidence" value="ECO:0007669"/>
    <property type="project" value="InterPro"/>
</dbReference>
<dbReference type="InterPro" id="IPR050271">
    <property type="entry name" value="UDP-glycosyltransferase"/>
</dbReference>
<sequence length="156" mass="17781">MAGKLVLAGAAIQLSWLTLTEEILRDAVMEIMTNPSYGEKMAFVSRVFRDQKDTALDRAVFWTEYAARFRGASHLKSPARHLSWIEFLSLDFILLALVLCYCAFNVFLKAIRALRTKYVGDKYEKPSRLRTEKCAVADADKPPRGQGCRRRVGQYL</sequence>
<dbReference type="AlphaFoldDB" id="A0A8B7PL77"/>
<organism evidence="6 7">
    <name type="scientific">Hyalella azteca</name>
    <name type="common">Amphipod</name>
    <dbReference type="NCBI Taxonomy" id="294128"/>
    <lineage>
        <taxon>Eukaryota</taxon>
        <taxon>Metazoa</taxon>
        <taxon>Ecdysozoa</taxon>
        <taxon>Arthropoda</taxon>
        <taxon>Crustacea</taxon>
        <taxon>Multicrustacea</taxon>
        <taxon>Malacostraca</taxon>
        <taxon>Eumalacostraca</taxon>
        <taxon>Peracarida</taxon>
        <taxon>Amphipoda</taxon>
        <taxon>Senticaudata</taxon>
        <taxon>Talitrida</taxon>
        <taxon>Talitroidea</taxon>
        <taxon>Hyalellidae</taxon>
        <taxon>Hyalella</taxon>
    </lineage>
</organism>
<dbReference type="PANTHER" id="PTHR48043">
    <property type="entry name" value="EG:EG0003.4 PROTEIN-RELATED"/>
    <property type="match status" value="1"/>
</dbReference>
<dbReference type="RefSeq" id="XP_018026939.1">
    <property type="nucleotide sequence ID" value="XM_018171450.2"/>
</dbReference>
<evidence type="ECO:0000256" key="5">
    <source>
        <dbReference type="SAM" id="SignalP"/>
    </source>
</evidence>
<comment type="similarity">
    <text evidence="1">Belongs to the UDP-glycosyltransferase family.</text>
</comment>